<feature type="region of interest" description="Disordered" evidence="3">
    <location>
        <begin position="136"/>
        <end position="236"/>
    </location>
</feature>
<evidence type="ECO:0000313" key="5">
    <source>
        <dbReference type="EMBL" id="CAE0507583.1"/>
    </source>
</evidence>
<dbReference type="InterPro" id="IPR008271">
    <property type="entry name" value="Ser/Thr_kinase_AS"/>
</dbReference>
<gene>
    <name evidence="5" type="ORF">DTER00134_LOCUS22660</name>
</gene>
<feature type="compositionally biased region" description="Basic and acidic residues" evidence="3">
    <location>
        <begin position="362"/>
        <end position="371"/>
    </location>
</feature>
<dbReference type="Pfam" id="PF00069">
    <property type="entry name" value="Pkinase"/>
    <property type="match status" value="1"/>
</dbReference>
<feature type="compositionally biased region" description="Low complexity" evidence="3">
    <location>
        <begin position="285"/>
        <end position="295"/>
    </location>
</feature>
<dbReference type="PANTHER" id="PTHR24346">
    <property type="entry name" value="MAP/MICROTUBULE AFFINITY-REGULATING KINASE"/>
    <property type="match status" value="1"/>
</dbReference>
<dbReference type="GO" id="GO:0004674">
    <property type="term" value="F:protein serine/threonine kinase activity"/>
    <property type="evidence" value="ECO:0007669"/>
    <property type="project" value="TreeGrafter"/>
</dbReference>
<feature type="compositionally biased region" description="Polar residues" evidence="3">
    <location>
        <begin position="96"/>
        <end position="108"/>
    </location>
</feature>
<dbReference type="InterPro" id="IPR000719">
    <property type="entry name" value="Prot_kinase_dom"/>
</dbReference>
<feature type="compositionally biased region" description="Polar residues" evidence="3">
    <location>
        <begin position="226"/>
        <end position="236"/>
    </location>
</feature>
<dbReference type="PROSITE" id="PS50011">
    <property type="entry name" value="PROTEIN_KINASE_DOM"/>
    <property type="match status" value="1"/>
</dbReference>
<feature type="region of interest" description="Disordered" evidence="3">
    <location>
        <begin position="424"/>
        <end position="453"/>
    </location>
</feature>
<evidence type="ECO:0000256" key="2">
    <source>
        <dbReference type="ARBA" id="ARBA00022840"/>
    </source>
</evidence>
<dbReference type="PROSITE" id="PS00108">
    <property type="entry name" value="PROTEIN_KINASE_ST"/>
    <property type="match status" value="1"/>
</dbReference>
<dbReference type="SUPFAM" id="SSF56112">
    <property type="entry name" value="Protein kinase-like (PK-like)"/>
    <property type="match status" value="1"/>
</dbReference>
<dbReference type="Gene3D" id="1.10.510.10">
    <property type="entry name" value="Transferase(Phosphotransferase) domain 1"/>
    <property type="match status" value="1"/>
</dbReference>
<feature type="compositionally biased region" description="Basic and acidic residues" evidence="3">
    <location>
        <begin position="301"/>
        <end position="312"/>
    </location>
</feature>
<protein>
    <recommendedName>
        <fullName evidence="4">Protein kinase domain-containing protein</fullName>
    </recommendedName>
</protein>
<feature type="compositionally biased region" description="Acidic residues" evidence="3">
    <location>
        <begin position="151"/>
        <end position="167"/>
    </location>
</feature>
<feature type="compositionally biased region" description="Polar residues" evidence="3">
    <location>
        <begin position="336"/>
        <end position="347"/>
    </location>
</feature>
<keyword evidence="1" id="KW-0547">Nucleotide-binding</keyword>
<feature type="compositionally biased region" description="Polar residues" evidence="3">
    <location>
        <begin position="12"/>
        <end position="21"/>
    </location>
</feature>
<feature type="region of interest" description="Disordered" evidence="3">
    <location>
        <begin position="285"/>
        <end position="406"/>
    </location>
</feature>
<accession>A0A7S3RBD0</accession>
<feature type="domain" description="Protein kinase" evidence="4">
    <location>
        <begin position="501"/>
        <end position="781"/>
    </location>
</feature>
<dbReference type="GO" id="GO:0005737">
    <property type="term" value="C:cytoplasm"/>
    <property type="evidence" value="ECO:0007669"/>
    <property type="project" value="TreeGrafter"/>
</dbReference>
<feature type="region of interest" description="Disordered" evidence="3">
    <location>
        <begin position="12"/>
        <end position="41"/>
    </location>
</feature>
<dbReference type="EMBL" id="HBIP01037596">
    <property type="protein sequence ID" value="CAE0507583.1"/>
    <property type="molecule type" value="Transcribed_RNA"/>
</dbReference>
<evidence type="ECO:0000256" key="1">
    <source>
        <dbReference type="ARBA" id="ARBA00022741"/>
    </source>
</evidence>
<reference evidence="5" key="1">
    <citation type="submission" date="2021-01" db="EMBL/GenBank/DDBJ databases">
        <authorList>
            <person name="Corre E."/>
            <person name="Pelletier E."/>
            <person name="Niang G."/>
            <person name="Scheremetjew M."/>
            <person name="Finn R."/>
            <person name="Kale V."/>
            <person name="Holt S."/>
            <person name="Cochrane G."/>
            <person name="Meng A."/>
            <person name="Brown T."/>
            <person name="Cohen L."/>
        </authorList>
    </citation>
    <scope>NUCLEOTIDE SEQUENCE</scope>
    <source>
        <strain evidence="5">CCMP1320</strain>
    </source>
</reference>
<evidence type="ECO:0000256" key="3">
    <source>
        <dbReference type="SAM" id="MobiDB-lite"/>
    </source>
</evidence>
<dbReference type="GO" id="GO:0005524">
    <property type="term" value="F:ATP binding"/>
    <property type="evidence" value="ECO:0007669"/>
    <property type="project" value="UniProtKB-KW"/>
</dbReference>
<name>A0A7S3RBD0_DUNTE</name>
<dbReference type="GO" id="GO:0035556">
    <property type="term" value="P:intracellular signal transduction"/>
    <property type="evidence" value="ECO:0007669"/>
    <property type="project" value="TreeGrafter"/>
</dbReference>
<evidence type="ECO:0000259" key="4">
    <source>
        <dbReference type="PROSITE" id="PS50011"/>
    </source>
</evidence>
<dbReference type="InterPro" id="IPR011009">
    <property type="entry name" value="Kinase-like_dom_sf"/>
</dbReference>
<dbReference type="PANTHER" id="PTHR24346:SF77">
    <property type="entry name" value="SERINE THREONINE PROTEIN KINASE"/>
    <property type="match status" value="1"/>
</dbReference>
<dbReference type="SMART" id="SM00220">
    <property type="entry name" value="S_TKc"/>
    <property type="match status" value="1"/>
</dbReference>
<keyword evidence="2" id="KW-0067">ATP-binding</keyword>
<dbReference type="AlphaFoldDB" id="A0A7S3RBD0"/>
<organism evidence="5">
    <name type="scientific">Dunaliella tertiolecta</name>
    <name type="common">Green alga</name>
    <dbReference type="NCBI Taxonomy" id="3047"/>
    <lineage>
        <taxon>Eukaryota</taxon>
        <taxon>Viridiplantae</taxon>
        <taxon>Chlorophyta</taxon>
        <taxon>core chlorophytes</taxon>
        <taxon>Chlorophyceae</taxon>
        <taxon>CS clade</taxon>
        <taxon>Chlamydomonadales</taxon>
        <taxon>Dunaliellaceae</taxon>
        <taxon>Dunaliella</taxon>
    </lineage>
</organism>
<proteinExistence type="predicted"/>
<feature type="region of interest" description="Disordered" evidence="3">
    <location>
        <begin position="96"/>
        <end position="115"/>
    </location>
</feature>
<sequence>MMLTPTVQHRQFCQAAETSTPNSCSSEQSEKSEKSTASTNSVVSRYGYDLHRDCAVLSKMEDVLGREVQPEELQLAVQSMQGRSATVLQLANTVDATSASTTDRTGGSDSFRGEEWVGDHADLGELLAGVYLSQYSQDGEEDEEAKGSEGGGDETSEEEDEDGEEGGDCFGSQQDSFHVFAHHSRQHQQQASPSREEDGGDDTEDQACCSSPRADLLMPSQPPRSVRSTPTPNVPSLSLNLLRRSIKMGPGPGQFTLRTRRRCDQVLDPSILRVLLPLVARKGAASKAARTAAGRHTSRRQPLDSHRADHHLGSGLQSHRRSRLADQLEACAQGAHGSSGTPTSGDMYTSRKGSESVSGGDETAKDVRQRLPGDGLDQPSRHARYSQPPPAAKSAATAASGKFDTRGTIAEEEDVCGVRDTCARRTNPCVPRAPKPSVRKRSNKSDPRRRSVAPHALGASWWADYALNEVEEEEEMLLPESMWSIHSLLQPGSSDRVSPRLSGRTQLAQTAYSIVYTATLDGEKTVVVKVLDVGCEDLMANAFAEASILDSLQGWPGCVQMLACGRTTDGQVQLVLQKADMNLRHWAERHPERHTPAWAMHAMRMFEKAASLVTQLHQQGVAHCDIKMDNLLLLDGELMLSDFSEAVAFMRPEQAILHESRGTEAYQCPEMFKGSGSDVRAADTWALGCLLLELVTGTVLFPGPGDCLRPTMEQHINADGQRSWLHDHEIKRVKESLQEDPSIDDSSSKASSVLKLATDILVEESRRPTAAQVAIRASGVLVRWQQYEQ</sequence>